<proteinExistence type="predicted"/>
<evidence type="ECO:0000256" key="5">
    <source>
        <dbReference type="ARBA" id="ARBA00023157"/>
    </source>
</evidence>
<dbReference type="GO" id="GO:0005577">
    <property type="term" value="C:fibrinogen complex"/>
    <property type="evidence" value="ECO:0007669"/>
    <property type="project" value="TreeGrafter"/>
</dbReference>
<protein>
    <submittedName>
        <fullName evidence="11">Microfibril-associated glycoprotein 4-like isoform X2</fullName>
    </submittedName>
</protein>
<dbReference type="InterPro" id="IPR020837">
    <property type="entry name" value="Fibrinogen_CS"/>
</dbReference>
<evidence type="ECO:0000256" key="1">
    <source>
        <dbReference type="ARBA" id="ARBA00004613"/>
    </source>
</evidence>
<dbReference type="OrthoDB" id="6350391at2759"/>
<gene>
    <name evidence="11" type="primary">LOC114343833</name>
</gene>
<dbReference type="EnsemblMetazoa" id="XM_050653653.1">
    <property type="protein sequence ID" value="XP_050509610.1"/>
    <property type="gene ID" value="LOC126886656"/>
</dbReference>
<evidence type="ECO:0000313" key="9">
    <source>
        <dbReference type="EnsemblMetazoa" id="XP_050509610.1"/>
    </source>
</evidence>
<dbReference type="GO" id="GO:0030674">
    <property type="term" value="F:protein-macromolecule adaptor activity"/>
    <property type="evidence" value="ECO:0007669"/>
    <property type="project" value="TreeGrafter"/>
</dbReference>
<dbReference type="PANTHER" id="PTHR47221:SF6">
    <property type="entry name" value="FIBRINOGEN ALPHA CHAIN"/>
    <property type="match status" value="1"/>
</dbReference>
<organism evidence="11">
    <name type="scientific">Diabrotica virgifera virgifera</name>
    <name type="common">western corn rootworm</name>
    <dbReference type="NCBI Taxonomy" id="50390"/>
    <lineage>
        <taxon>Eukaryota</taxon>
        <taxon>Metazoa</taxon>
        <taxon>Ecdysozoa</taxon>
        <taxon>Arthropoda</taxon>
        <taxon>Hexapoda</taxon>
        <taxon>Insecta</taxon>
        <taxon>Pterygota</taxon>
        <taxon>Neoptera</taxon>
        <taxon>Endopterygota</taxon>
        <taxon>Coleoptera</taxon>
        <taxon>Polyphaga</taxon>
        <taxon>Cucujiformia</taxon>
        <taxon>Chrysomeloidea</taxon>
        <taxon>Chrysomelidae</taxon>
        <taxon>Galerucinae</taxon>
        <taxon>Diabroticina</taxon>
        <taxon>Diabroticites</taxon>
        <taxon>Diabrotica</taxon>
    </lineage>
</organism>
<keyword evidence="5" id="KW-1015">Disulfide bond</keyword>
<dbReference type="InterPro" id="IPR037579">
    <property type="entry name" value="FIB_ANG-like"/>
</dbReference>
<dbReference type="Gene3D" id="3.90.215.10">
    <property type="entry name" value="Gamma Fibrinogen, chain A, domain 1"/>
    <property type="match status" value="1"/>
</dbReference>
<dbReference type="InterPro" id="IPR002181">
    <property type="entry name" value="Fibrinogen_a/b/g_C_dom"/>
</dbReference>
<dbReference type="PROSITE" id="PS00514">
    <property type="entry name" value="FIBRINOGEN_C_1"/>
    <property type="match status" value="1"/>
</dbReference>
<evidence type="ECO:0000256" key="4">
    <source>
        <dbReference type="ARBA" id="ARBA00023054"/>
    </source>
</evidence>
<dbReference type="SUPFAM" id="SSF56496">
    <property type="entry name" value="Fibrinogen C-terminal domain-like"/>
    <property type="match status" value="1"/>
</dbReference>
<keyword evidence="2" id="KW-0964">Secreted</keyword>
<dbReference type="PANTHER" id="PTHR47221">
    <property type="entry name" value="FIBRINOGEN ALPHA CHAIN"/>
    <property type="match status" value="1"/>
</dbReference>
<keyword evidence="6" id="KW-0325">Glycoprotein</keyword>
<dbReference type="PROSITE" id="PS51406">
    <property type="entry name" value="FIBRINOGEN_C_2"/>
    <property type="match status" value="1"/>
</dbReference>
<evidence type="ECO:0000256" key="7">
    <source>
        <dbReference type="SAM" id="SignalP"/>
    </source>
</evidence>
<dbReference type="GO" id="GO:0034116">
    <property type="term" value="P:positive regulation of heterotypic cell-cell adhesion"/>
    <property type="evidence" value="ECO:0007669"/>
    <property type="project" value="TreeGrafter"/>
</dbReference>
<dbReference type="InterPro" id="IPR036056">
    <property type="entry name" value="Fibrinogen-like_C"/>
</dbReference>
<reference evidence="9" key="2">
    <citation type="submission" date="2025-05" db="UniProtKB">
        <authorList>
            <consortium name="EnsemblMetazoa"/>
        </authorList>
    </citation>
    <scope>IDENTIFICATION</scope>
</reference>
<keyword evidence="10" id="KW-1185">Reference proteome</keyword>
<sequence length="272" mass="31066">MGLKEMYYNLSIVFLLLASSSAFTQDNNLGITQTQDNNKITLTIQIQKPNSHEGIRGATIRKTISGTYEILPTGQTKPVTVLCDMEIEGGGWTIIQKRFDGSVDFYRPWRDYKFGFGNLKGEFWLGLENIHHLTSSKSNELLIEVTDHNLLNYYARYPVFEIGSEYQGYKLKTLGSYSGNSSGDSMIYHLSQRFTTFDQDQDSWSEGNCAKFSHGGWWYNNCYSSNLNGSPRNIPHISPKDTSKRYGMNWDKITTPSQSHLYGTRMLIRPKL</sequence>
<dbReference type="RefSeq" id="XP_028150477.1">
    <property type="nucleotide sequence ID" value="XM_028294676.1"/>
</dbReference>
<name>A0A6P7GWN4_DIAVI</name>
<dbReference type="CDD" id="cd00087">
    <property type="entry name" value="FReD"/>
    <property type="match status" value="1"/>
</dbReference>
<keyword evidence="3 7" id="KW-0732">Signal</keyword>
<dbReference type="AlphaFoldDB" id="A0A6P7GWN4"/>
<reference evidence="11" key="1">
    <citation type="submission" date="2025-04" db="UniProtKB">
        <authorList>
            <consortium name="RefSeq"/>
        </authorList>
    </citation>
    <scope>IDENTIFICATION</scope>
    <source>
        <tissue evidence="11">Whole insect</tissue>
    </source>
</reference>
<evidence type="ECO:0000313" key="11">
    <source>
        <dbReference type="RefSeq" id="XP_028150477.1"/>
    </source>
</evidence>
<evidence type="ECO:0000256" key="2">
    <source>
        <dbReference type="ARBA" id="ARBA00022525"/>
    </source>
</evidence>
<feature type="signal peptide" evidence="7">
    <location>
        <begin position="1"/>
        <end position="24"/>
    </location>
</feature>
<dbReference type="InterPro" id="IPR014716">
    <property type="entry name" value="Fibrinogen_a/b/g_C_1"/>
</dbReference>
<feature type="domain" description="Fibrinogen C-terminal" evidence="8">
    <location>
        <begin position="43"/>
        <end position="272"/>
    </location>
</feature>
<keyword evidence="4" id="KW-0175">Coiled coil</keyword>
<dbReference type="SMART" id="SM00186">
    <property type="entry name" value="FBG"/>
    <property type="match status" value="1"/>
</dbReference>
<dbReference type="NCBIfam" id="NF040941">
    <property type="entry name" value="GGGWT_bact"/>
    <property type="match status" value="1"/>
</dbReference>
<evidence type="ECO:0000313" key="10">
    <source>
        <dbReference type="Proteomes" id="UP001652700"/>
    </source>
</evidence>
<accession>A0A6P7GWN4</accession>
<comment type="subcellular location">
    <subcellularLocation>
        <location evidence="1">Secreted</location>
    </subcellularLocation>
</comment>
<dbReference type="GO" id="GO:0005201">
    <property type="term" value="F:extracellular matrix structural constituent"/>
    <property type="evidence" value="ECO:0007669"/>
    <property type="project" value="TreeGrafter"/>
</dbReference>
<evidence type="ECO:0000259" key="8">
    <source>
        <dbReference type="PROSITE" id="PS51406"/>
    </source>
</evidence>
<feature type="chain" id="PRO_5027997047" evidence="7">
    <location>
        <begin position="25"/>
        <end position="272"/>
    </location>
</feature>
<evidence type="ECO:0000256" key="3">
    <source>
        <dbReference type="ARBA" id="ARBA00022729"/>
    </source>
</evidence>
<evidence type="ECO:0000256" key="6">
    <source>
        <dbReference type="ARBA" id="ARBA00023180"/>
    </source>
</evidence>
<dbReference type="Pfam" id="PF00147">
    <property type="entry name" value="Fibrinogen_C"/>
    <property type="match status" value="1"/>
</dbReference>
<dbReference type="Proteomes" id="UP001652700">
    <property type="component" value="Unplaced"/>
</dbReference>